<evidence type="ECO:0000313" key="2">
    <source>
        <dbReference type="Proteomes" id="UP000095727"/>
    </source>
</evidence>
<reference evidence="1 2" key="1">
    <citation type="submission" date="2015-09" db="EMBL/GenBank/DDBJ databases">
        <authorList>
            <consortium name="Pathogen Informatics"/>
        </authorList>
    </citation>
    <scope>NUCLEOTIDE SEQUENCE [LARGE SCALE GENOMIC DNA]</scope>
    <source>
        <strain evidence="1 2">2789STDY5834962</strain>
    </source>
</reference>
<dbReference type="Proteomes" id="UP000095727">
    <property type="component" value="Unassembled WGS sequence"/>
</dbReference>
<sequence>MEEKGTIHIHLLTELSGNLYSEESEWEEDWSESDEYGMPLDGTELADYEEVIREELKRYGEDDLMQYFDGSESIQGKIQSAVVTIENKDGILYGCTKLELNELLSQEELQEFTEYITGQYSDGWGEGFEQRDIKVDGGTLNVHFWHPDIEQPKMYEKKTEQILTKPEKQRPKLQLLGHDGNIFSIMGDASTLLKKNKQTAEAKEMCKRVLESGDYYKALLIISEYVETELSPPPKENKKTKKKNQPER</sequence>
<dbReference type="AlphaFoldDB" id="A0A173RNI7"/>
<proteinExistence type="predicted"/>
<evidence type="ECO:0000313" key="1">
    <source>
        <dbReference type="EMBL" id="CUM79492.1"/>
    </source>
</evidence>
<dbReference type="EMBL" id="CYXR01000004">
    <property type="protein sequence ID" value="CUM79492.1"/>
    <property type="molecule type" value="Genomic_DNA"/>
</dbReference>
<gene>
    <name evidence="1" type="ORF">ERS852574_00749</name>
</gene>
<organism evidence="1 2">
    <name type="scientific">Coprococcus comes</name>
    <dbReference type="NCBI Taxonomy" id="410072"/>
    <lineage>
        <taxon>Bacteria</taxon>
        <taxon>Bacillati</taxon>
        <taxon>Bacillota</taxon>
        <taxon>Clostridia</taxon>
        <taxon>Lachnospirales</taxon>
        <taxon>Lachnospiraceae</taxon>
        <taxon>Coprococcus</taxon>
    </lineage>
</organism>
<dbReference type="RefSeq" id="WP_055155837.1">
    <property type="nucleotide sequence ID" value="NZ_CYXR01000004.1"/>
</dbReference>
<accession>A0A173RNI7</accession>
<name>A0A173RNI7_9FIRM</name>
<protein>
    <submittedName>
        <fullName evidence="1">Uncharacterized protein</fullName>
    </submittedName>
</protein>